<evidence type="ECO:0000256" key="4">
    <source>
        <dbReference type="ARBA" id="ARBA00022840"/>
    </source>
</evidence>
<dbReference type="GO" id="GO:0055085">
    <property type="term" value="P:transmembrane transport"/>
    <property type="evidence" value="ECO:0007669"/>
    <property type="project" value="UniProtKB-ARBA"/>
</dbReference>
<evidence type="ECO:0000313" key="6">
    <source>
        <dbReference type="EMBL" id="SHN65069.1"/>
    </source>
</evidence>
<dbReference type="Pfam" id="PF00005">
    <property type="entry name" value="ABC_tran"/>
    <property type="match status" value="1"/>
</dbReference>
<protein>
    <submittedName>
        <fullName evidence="6">Peptide/nickel transport system ATP-binding protein</fullName>
    </submittedName>
</protein>
<dbReference type="Pfam" id="PF08352">
    <property type="entry name" value="oligo_HPY"/>
    <property type="match status" value="1"/>
</dbReference>
<dbReference type="FunFam" id="3.40.50.300:FF:000016">
    <property type="entry name" value="Oligopeptide ABC transporter ATP-binding component"/>
    <property type="match status" value="1"/>
</dbReference>
<organism evidence="6 7">
    <name type="scientific">Fervidobacterium gondwanense DSM 13020</name>
    <dbReference type="NCBI Taxonomy" id="1121883"/>
    <lineage>
        <taxon>Bacteria</taxon>
        <taxon>Thermotogati</taxon>
        <taxon>Thermotogota</taxon>
        <taxon>Thermotogae</taxon>
        <taxon>Thermotogales</taxon>
        <taxon>Fervidobacteriaceae</taxon>
        <taxon>Fervidobacterium</taxon>
    </lineage>
</organism>
<gene>
    <name evidence="6" type="ORF">SAMN02745226_01482</name>
</gene>
<dbReference type="Gene3D" id="3.40.50.300">
    <property type="entry name" value="P-loop containing nucleotide triphosphate hydrolases"/>
    <property type="match status" value="1"/>
</dbReference>
<dbReference type="InterPro" id="IPR003439">
    <property type="entry name" value="ABC_transporter-like_ATP-bd"/>
</dbReference>
<dbReference type="InterPro" id="IPR013563">
    <property type="entry name" value="Oligopep_ABC_C"/>
</dbReference>
<dbReference type="PANTHER" id="PTHR43776:SF7">
    <property type="entry name" value="D,D-DIPEPTIDE TRANSPORT ATP-BINDING PROTEIN DDPF-RELATED"/>
    <property type="match status" value="1"/>
</dbReference>
<keyword evidence="3" id="KW-0547">Nucleotide-binding</keyword>
<dbReference type="GO" id="GO:0005524">
    <property type="term" value="F:ATP binding"/>
    <property type="evidence" value="ECO:0007669"/>
    <property type="project" value="UniProtKB-KW"/>
</dbReference>
<keyword evidence="4 6" id="KW-0067">ATP-binding</keyword>
<accession>A0A1M7T2Z0</accession>
<dbReference type="InterPro" id="IPR027417">
    <property type="entry name" value="P-loop_NTPase"/>
</dbReference>
<evidence type="ECO:0000313" key="7">
    <source>
        <dbReference type="Proteomes" id="UP000184207"/>
    </source>
</evidence>
<dbReference type="PANTHER" id="PTHR43776">
    <property type="entry name" value="TRANSPORT ATP-BINDING PROTEIN"/>
    <property type="match status" value="1"/>
</dbReference>
<keyword evidence="7" id="KW-1185">Reference proteome</keyword>
<dbReference type="InterPro" id="IPR017871">
    <property type="entry name" value="ABC_transporter-like_CS"/>
</dbReference>
<evidence type="ECO:0000256" key="2">
    <source>
        <dbReference type="ARBA" id="ARBA00022448"/>
    </source>
</evidence>
<dbReference type="SUPFAM" id="SSF52540">
    <property type="entry name" value="P-loop containing nucleoside triphosphate hydrolases"/>
    <property type="match status" value="1"/>
</dbReference>
<dbReference type="Proteomes" id="UP000184207">
    <property type="component" value="Unassembled WGS sequence"/>
</dbReference>
<reference evidence="7" key="1">
    <citation type="submission" date="2016-12" db="EMBL/GenBank/DDBJ databases">
        <authorList>
            <person name="Varghese N."/>
            <person name="Submissions S."/>
        </authorList>
    </citation>
    <scope>NUCLEOTIDE SEQUENCE [LARGE SCALE GENOMIC DNA]</scope>
    <source>
        <strain evidence="7">DSM 13020</strain>
    </source>
</reference>
<name>A0A1M7T2Z0_FERGO</name>
<comment type="similarity">
    <text evidence="1">Belongs to the ABC transporter superfamily.</text>
</comment>
<dbReference type="SMART" id="SM00382">
    <property type="entry name" value="AAA"/>
    <property type="match status" value="1"/>
</dbReference>
<dbReference type="PROSITE" id="PS00211">
    <property type="entry name" value="ABC_TRANSPORTER_1"/>
    <property type="match status" value="1"/>
</dbReference>
<proteinExistence type="inferred from homology"/>
<dbReference type="STRING" id="1121883.SAMN02745226_01482"/>
<evidence type="ECO:0000256" key="3">
    <source>
        <dbReference type="ARBA" id="ARBA00022741"/>
    </source>
</evidence>
<dbReference type="GO" id="GO:0016887">
    <property type="term" value="F:ATP hydrolysis activity"/>
    <property type="evidence" value="ECO:0007669"/>
    <property type="project" value="InterPro"/>
</dbReference>
<dbReference type="RefSeq" id="WP_072760037.1">
    <property type="nucleotide sequence ID" value="NZ_FRDJ01000008.1"/>
</dbReference>
<dbReference type="PROSITE" id="PS50893">
    <property type="entry name" value="ABC_TRANSPORTER_2"/>
    <property type="match status" value="1"/>
</dbReference>
<dbReference type="InterPro" id="IPR050319">
    <property type="entry name" value="ABC_transp_ATP-bind"/>
</dbReference>
<evidence type="ECO:0000259" key="5">
    <source>
        <dbReference type="PROSITE" id="PS50893"/>
    </source>
</evidence>
<sequence>MKIIDVINLRKYFPIRGGVFLQVQGWVKALENVTMSIEENSVVGVVGESGCGKTTLAKLIVKIHEPTDGKIIFHKNGEHDITYKLGRIHSTFRRDVQMIYQNPFDSLDPRMSIYDIISEPLRAHKFFDNKNEEKDYVKGLLERVGLNTDMLERYPHEFSGGQRQRIAIARAIALKPRLILCDEPTSALDVSVQNQIINLLFKLRDEYKMSYLFISHNLDVVQYLSDRIYVMYLGSVVEEGKAEEIFTNPQHPYTISLVQAVPGWNPRQRKFSKVTLTGEPPSPINPPSGCPFHPRCPYVQDICKSEKPQLLGEDHKVACYFPQGT</sequence>
<keyword evidence="2" id="KW-0813">Transport</keyword>
<dbReference type="CDD" id="cd03257">
    <property type="entry name" value="ABC_NikE_OppD_transporters"/>
    <property type="match status" value="1"/>
</dbReference>
<dbReference type="InterPro" id="IPR003593">
    <property type="entry name" value="AAA+_ATPase"/>
</dbReference>
<feature type="domain" description="ABC transporter" evidence="5">
    <location>
        <begin position="4"/>
        <end position="258"/>
    </location>
</feature>
<dbReference type="NCBIfam" id="TIGR01727">
    <property type="entry name" value="oligo_HPY"/>
    <property type="match status" value="1"/>
</dbReference>
<dbReference type="EMBL" id="FRDJ01000008">
    <property type="protein sequence ID" value="SHN65069.1"/>
    <property type="molecule type" value="Genomic_DNA"/>
</dbReference>
<dbReference type="GO" id="GO:0015833">
    <property type="term" value="P:peptide transport"/>
    <property type="evidence" value="ECO:0007669"/>
    <property type="project" value="InterPro"/>
</dbReference>
<evidence type="ECO:0000256" key="1">
    <source>
        <dbReference type="ARBA" id="ARBA00005417"/>
    </source>
</evidence>
<dbReference type="OrthoDB" id="41661at2"/>
<dbReference type="AlphaFoldDB" id="A0A1M7T2Z0"/>